<dbReference type="AlphaFoldDB" id="I0H3H9"/>
<reference evidence="1 2" key="1">
    <citation type="submission" date="2012-02" db="EMBL/GenBank/DDBJ databases">
        <title>Complete genome sequence of Actinoplanes missouriensis 431 (= NBRC 102363).</title>
        <authorList>
            <person name="Ohnishi Y."/>
            <person name="Ishikawa J."/>
            <person name="Sekine M."/>
            <person name="Hosoyama A."/>
            <person name="Harada T."/>
            <person name="Narita H."/>
            <person name="Hata T."/>
            <person name="Konno Y."/>
            <person name="Tutikane K."/>
            <person name="Fujita N."/>
            <person name="Horinouchi S."/>
            <person name="Hayakawa M."/>
        </authorList>
    </citation>
    <scope>NUCLEOTIDE SEQUENCE [LARGE SCALE GENOMIC DNA]</scope>
    <source>
        <strain evidence="2">ATCC 14538 / DSM 43046 / CBS 188.64 / JCM 3121 / NBRC 102363 / NCIMB 12654 / NRRL B-3342 / UNCC 431</strain>
    </source>
</reference>
<dbReference type="KEGG" id="ams:AMIS_23460"/>
<sequence>MPWVADSHEIDVVVPAPGRAPVRVPIWVVAVGDDLYVRSWKGAAGVWYRRAQRYGTGSVVVDGDEHAVRFTPVADPALEEAVDRAFTAKYGGSEYASAMINPPASGTTMRLDRM</sequence>
<evidence type="ECO:0000313" key="2">
    <source>
        <dbReference type="Proteomes" id="UP000007882"/>
    </source>
</evidence>
<protein>
    <recommendedName>
        <fullName evidence="3">DUF2255 domain-containing protein</fullName>
    </recommendedName>
</protein>
<dbReference type="EMBL" id="AP012319">
    <property type="protein sequence ID" value="BAL87566.1"/>
    <property type="molecule type" value="Genomic_DNA"/>
</dbReference>
<dbReference type="PATRIC" id="fig|512565.3.peg.2343"/>
<organism evidence="1 2">
    <name type="scientific">Actinoplanes missouriensis (strain ATCC 14538 / DSM 43046 / CBS 188.64 / JCM 3121 / NBRC 102363 / NCIMB 12654 / NRRL B-3342 / UNCC 431)</name>
    <dbReference type="NCBI Taxonomy" id="512565"/>
    <lineage>
        <taxon>Bacteria</taxon>
        <taxon>Bacillati</taxon>
        <taxon>Actinomycetota</taxon>
        <taxon>Actinomycetes</taxon>
        <taxon>Micromonosporales</taxon>
        <taxon>Micromonosporaceae</taxon>
        <taxon>Actinoplanes</taxon>
    </lineage>
</organism>
<dbReference type="RefSeq" id="WP_014442461.1">
    <property type="nucleotide sequence ID" value="NC_017093.1"/>
</dbReference>
<dbReference type="Gene3D" id="2.30.110.10">
    <property type="entry name" value="Electron Transport, Fmn-binding Protein, Chain A"/>
    <property type="match status" value="1"/>
</dbReference>
<proteinExistence type="predicted"/>
<dbReference type="eggNOG" id="COG4334">
    <property type="taxonomic scope" value="Bacteria"/>
</dbReference>
<dbReference type="InterPro" id="IPR012349">
    <property type="entry name" value="Split_barrel_FMN-bd"/>
</dbReference>
<dbReference type="InterPro" id="IPR016888">
    <property type="entry name" value="UCP028498"/>
</dbReference>
<dbReference type="Pfam" id="PF10012">
    <property type="entry name" value="DUF2255"/>
    <property type="match status" value="1"/>
</dbReference>
<dbReference type="HOGENOM" id="CLU_133265_0_0_11"/>
<accession>I0H3H9</accession>
<dbReference type="Proteomes" id="UP000007882">
    <property type="component" value="Chromosome"/>
</dbReference>
<evidence type="ECO:0000313" key="1">
    <source>
        <dbReference type="EMBL" id="BAL87566.1"/>
    </source>
</evidence>
<keyword evidence="2" id="KW-1185">Reference proteome</keyword>
<name>I0H3H9_ACTM4</name>
<gene>
    <name evidence="1" type="ordered locus">AMIS_23460</name>
</gene>
<dbReference type="OrthoDB" id="162563at2"/>
<evidence type="ECO:0008006" key="3">
    <source>
        <dbReference type="Google" id="ProtNLM"/>
    </source>
</evidence>